<accession>A0A1H4C7V9</accession>
<name>A0A1H4C7V9_9FLAO</name>
<gene>
    <name evidence="1" type="ORF">SAMN05421540_10783</name>
</gene>
<sequence length="169" mass="19343">MEQTSDLSGIPQNKFYYVSTASDSDFLKKIQPSILTFVKGNKTAIIDNLQLPENKNVQGLNSSCGINEVTKKIIQYNLKSSSDIDYKTMVLKNIKNYQKFNFPKDSLVSVLLYSKKMGSFANQYVEAAKRLKKEFSIDYIIVTMDGEELKDIEDIYYDSFNNDVQIQVN</sequence>
<protein>
    <submittedName>
        <fullName evidence="1">Uncharacterized protein</fullName>
    </submittedName>
</protein>
<organism evidence="1 2">
    <name type="scientific">Psychroflexus halocasei</name>
    <dbReference type="NCBI Taxonomy" id="908615"/>
    <lineage>
        <taxon>Bacteria</taxon>
        <taxon>Pseudomonadati</taxon>
        <taxon>Bacteroidota</taxon>
        <taxon>Flavobacteriia</taxon>
        <taxon>Flavobacteriales</taxon>
        <taxon>Flavobacteriaceae</taxon>
        <taxon>Psychroflexus</taxon>
    </lineage>
</organism>
<dbReference type="STRING" id="908615.SAMN05421540_10783"/>
<dbReference type="AlphaFoldDB" id="A0A1H4C7V9"/>
<dbReference type="EMBL" id="FNQF01000007">
    <property type="protein sequence ID" value="SEA56448.1"/>
    <property type="molecule type" value="Genomic_DNA"/>
</dbReference>
<evidence type="ECO:0000313" key="2">
    <source>
        <dbReference type="Proteomes" id="UP000198820"/>
    </source>
</evidence>
<reference evidence="1 2" key="1">
    <citation type="submission" date="2016-10" db="EMBL/GenBank/DDBJ databases">
        <authorList>
            <person name="de Groot N.N."/>
        </authorList>
    </citation>
    <scope>NUCLEOTIDE SEQUENCE [LARGE SCALE GENOMIC DNA]</scope>
    <source>
        <strain evidence="1 2">DSM 23581</strain>
    </source>
</reference>
<evidence type="ECO:0000313" key="1">
    <source>
        <dbReference type="EMBL" id="SEA56448.1"/>
    </source>
</evidence>
<proteinExistence type="predicted"/>
<keyword evidence="2" id="KW-1185">Reference proteome</keyword>
<dbReference type="Proteomes" id="UP000198820">
    <property type="component" value="Unassembled WGS sequence"/>
</dbReference>
<dbReference type="RefSeq" id="WP_143521346.1">
    <property type="nucleotide sequence ID" value="NZ_FNQF01000007.1"/>
</dbReference>